<dbReference type="OrthoDB" id="24581at2759"/>
<feature type="region of interest" description="Disordered" evidence="1">
    <location>
        <begin position="350"/>
        <end position="370"/>
    </location>
</feature>
<keyword evidence="3" id="KW-1185">Reference proteome</keyword>
<dbReference type="InterPro" id="IPR017437">
    <property type="entry name" value="ATP-NAD_kinase_PpnK-typ_C"/>
</dbReference>
<dbReference type="InterPro" id="IPR016064">
    <property type="entry name" value="NAD/diacylglycerol_kinase_sf"/>
</dbReference>
<reference evidence="2 3" key="1">
    <citation type="journal article" date="2012" name="PLoS Pathog.">
        <title>The genome of the obligate intracellular parasite Trachipleistophora hominis: new insights into microsporidian genome dynamics and reductive evolution.</title>
        <authorList>
            <person name="Heinz E."/>
            <person name="Williams T.A."/>
            <person name="Nakjang S."/>
            <person name="Noel C.J."/>
            <person name="Swan D.C."/>
            <person name="Goldberg A.V."/>
            <person name="Harris S.R."/>
            <person name="Weinmaier T."/>
            <person name="Markert S."/>
            <person name="Becher D."/>
            <person name="Bernhardt J."/>
            <person name="Dagan T."/>
            <person name="Hacker C."/>
            <person name="Lucocq J.M."/>
            <person name="Schweder T."/>
            <person name="Rattei T."/>
            <person name="Hall N."/>
            <person name="Hirt R.P."/>
            <person name="Embley T.M."/>
        </authorList>
    </citation>
    <scope>NUCLEOTIDE SEQUENCE [LARGE SCALE GENOMIC DNA]</scope>
</reference>
<dbReference type="OMA" id="HNCINNP"/>
<dbReference type="AlphaFoldDB" id="L7JYC3"/>
<accession>L7JYC3</accession>
<organism evidence="2 3">
    <name type="scientific">Trachipleistophora hominis</name>
    <name type="common">Microsporidian parasite</name>
    <dbReference type="NCBI Taxonomy" id="72359"/>
    <lineage>
        <taxon>Eukaryota</taxon>
        <taxon>Fungi</taxon>
        <taxon>Fungi incertae sedis</taxon>
        <taxon>Microsporidia</taxon>
        <taxon>Pleistophoridae</taxon>
        <taxon>Trachipleistophora</taxon>
    </lineage>
</organism>
<name>L7JYC3_TRAHO</name>
<evidence type="ECO:0000313" key="3">
    <source>
        <dbReference type="Proteomes" id="UP000011185"/>
    </source>
</evidence>
<dbReference type="EMBL" id="JH993932">
    <property type="protein sequence ID" value="ELQ75727.1"/>
    <property type="molecule type" value="Genomic_DNA"/>
</dbReference>
<proteinExistence type="predicted"/>
<dbReference type="GO" id="GO:0003951">
    <property type="term" value="F:NAD+ kinase activity"/>
    <property type="evidence" value="ECO:0007669"/>
    <property type="project" value="InterPro"/>
</dbReference>
<dbReference type="Proteomes" id="UP000011185">
    <property type="component" value="Unassembled WGS sequence"/>
</dbReference>
<sequence length="490" mass="53618">MPTTPSPAIQSAHAYIKSKYVLKSDAPNVIVLGGDGTFLSACGMMLSDGMVLGEIERMCGWLFGDCCVGRDGNGGVVCHGVNTTDINDHCINNSGLDEGSDNNCMNRVRGSDTNCINNNCTNRPNPNNNLNHNCINNPNDCINNNCTNRPNPNNNLNHNCINNPKTQTRTTAKTKTIYTPNDQNILTNPTNQPLTFYVFNYGHAGYLCLLDKEDLKKEFNDFKFVMQRLSRVVGKGYFVNELMVGRAYPGRLNTFEVHVYDCRCSDECNCSNCCSSNCNCCNCDSNCCDECIRCRCCDECSNKCSISPTGGTTSDTNPTTNTIANTSTNTNPKTNTIANTTLTINTNPTLTTISNSKTNPSTNTNPTNTTLTTNTNTFKFTIKCDSILISTQTGSSAYNRSAKGPIALMQCHIINFINPAHSTNALVVDIRRTIRVRVLTHNGMGVIDGVRWFGGDEFVVRGGAVVRMAYCESGRVGDGWMVERLYGRSN</sequence>
<keyword evidence="2" id="KW-0808">Transferase</keyword>
<evidence type="ECO:0000313" key="2">
    <source>
        <dbReference type="EMBL" id="ELQ75727.1"/>
    </source>
</evidence>
<keyword evidence="2" id="KW-0418">Kinase</keyword>
<evidence type="ECO:0000256" key="1">
    <source>
        <dbReference type="SAM" id="MobiDB-lite"/>
    </source>
</evidence>
<dbReference type="InParanoid" id="L7JYC3"/>
<protein>
    <submittedName>
        <fullName evidence="2">Putative ATP-NAD kinase</fullName>
    </submittedName>
</protein>
<dbReference type="GO" id="GO:0019674">
    <property type="term" value="P:NAD+ metabolic process"/>
    <property type="evidence" value="ECO:0007669"/>
    <property type="project" value="InterPro"/>
</dbReference>
<dbReference type="SUPFAM" id="SSF111331">
    <property type="entry name" value="NAD kinase/diacylglycerol kinase-like"/>
    <property type="match status" value="1"/>
</dbReference>
<dbReference type="HOGENOM" id="CLU_636475_0_0_1"/>
<dbReference type="VEuPathDB" id="MicrosporidiaDB:THOM_1313"/>
<dbReference type="Gene3D" id="2.60.200.30">
    <property type="entry name" value="Probable inorganic polyphosphate/atp-NAD kinase, domain 2"/>
    <property type="match status" value="1"/>
</dbReference>
<feature type="non-terminal residue" evidence="2">
    <location>
        <position position="490"/>
    </location>
</feature>
<gene>
    <name evidence="2" type="ORF">THOM_1313</name>
</gene>